<dbReference type="InterPro" id="IPR050075">
    <property type="entry name" value="LeuD"/>
</dbReference>
<comment type="pathway">
    <text evidence="3 10">Amino-acid biosynthesis; L-leucine biosynthesis; L-leucine from 3-methyl-2-oxobutanoate: step 2/4.</text>
</comment>
<dbReference type="PANTHER" id="PTHR43345:SF5">
    <property type="entry name" value="3-ISOPROPYLMALATE DEHYDRATASE SMALL SUBUNIT"/>
    <property type="match status" value="1"/>
</dbReference>
<dbReference type="NCBIfam" id="NF002458">
    <property type="entry name" value="PRK01641.1"/>
    <property type="match status" value="1"/>
</dbReference>
<dbReference type="EC" id="4.2.1.33" evidence="10"/>
<reference evidence="13" key="1">
    <citation type="journal article" date="2018" name="Sci. Rep.">
        <title>Lignite coal burning seam in the remote Altai Mountains harbors a hydrogen-driven thermophilic microbial community.</title>
        <authorList>
            <person name="Kadnikov V.V."/>
            <person name="Mardanov A.V."/>
            <person name="Ivasenko D.A."/>
            <person name="Antsiferov D.V."/>
            <person name="Beletsky A.V."/>
            <person name="Karnachuk O.V."/>
            <person name="Ravin N.V."/>
        </authorList>
    </citation>
    <scope>NUCLEOTIDE SEQUENCE [LARGE SCALE GENOMIC DNA]</scope>
</reference>
<keyword evidence="9 10" id="KW-0100">Branched-chain amino acid biosynthesis</keyword>
<dbReference type="InterPro" id="IPR015928">
    <property type="entry name" value="Aconitase/3IPM_dehydase_swvl"/>
</dbReference>
<evidence type="ECO:0000256" key="8">
    <source>
        <dbReference type="ARBA" id="ARBA00023239"/>
    </source>
</evidence>
<evidence type="ECO:0000256" key="9">
    <source>
        <dbReference type="ARBA" id="ARBA00023304"/>
    </source>
</evidence>
<accession>A0A2R6Y2Q2</accession>
<keyword evidence="6 10" id="KW-0432">Leucine biosynthesis</keyword>
<dbReference type="SUPFAM" id="SSF52016">
    <property type="entry name" value="LeuD/IlvD-like"/>
    <property type="match status" value="1"/>
</dbReference>
<comment type="function">
    <text evidence="2 10">Catalyzes the isomerization between 2-isopropylmalate and 3-isopropylmalate, via the formation of 2-isopropylmaleate.</text>
</comment>
<comment type="caution">
    <text evidence="12">The sequence shown here is derived from an EMBL/GenBank/DDBJ whole genome shotgun (WGS) entry which is preliminary data.</text>
</comment>
<proteinExistence type="inferred from homology"/>
<keyword evidence="8 10" id="KW-0456">Lyase</keyword>
<evidence type="ECO:0000256" key="2">
    <source>
        <dbReference type="ARBA" id="ARBA00002695"/>
    </source>
</evidence>
<evidence type="ECO:0000256" key="5">
    <source>
        <dbReference type="ARBA" id="ARBA00011271"/>
    </source>
</evidence>
<dbReference type="CDD" id="cd01577">
    <property type="entry name" value="IPMI_Swivel"/>
    <property type="match status" value="1"/>
</dbReference>
<dbReference type="UniPathway" id="UPA00048">
    <property type="reaction ID" value="UER00071"/>
</dbReference>
<evidence type="ECO:0000256" key="6">
    <source>
        <dbReference type="ARBA" id="ARBA00022430"/>
    </source>
</evidence>
<sequence>MQPFTVHKGRVVPLDRSNVDTDQIIPKQFLKRIEKSGFGQFLFYEWRYHRDGQLNTECILNDPQYKGATILLTRENFGSGSSREHAAWALVDWGFRAVVAPSFADIFYTNAVNNGLLPVVMPDEVVDAWLKQAQKEALMMTIDLCKQIVQVEDGIQFSFEINPVHRERLLEGLDDIAITERYVNDIEAYEKARPLVALYNEWV</sequence>
<dbReference type="NCBIfam" id="TIGR00171">
    <property type="entry name" value="leuD"/>
    <property type="match status" value="1"/>
</dbReference>
<dbReference type="InterPro" id="IPR033940">
    <property type="entry name" value="IPMI_Swivel"/>
</dbReference>
<dbReference type="InterPro" id="IPR004431">
    <property type="entry name" value="3-IsopropMal_deHydase_ssu"/>
</dbReference>
<evidence type="ECO:0000313" key="12">
    <source>
        <dbReference type="EMBL" id="PTQ56912.1"/>
    </source>
</evidence>
<dbReference type="InterPro" id="IPR000573">
    <property type="entry name" value="AconitaseA/IPMdHydase_ssu_swvl"/>
</dbReference>
<dbReference type="Pfam" id="PF00694">
    <property type="entry name" value="Aconitase_C"/>
    <property type="match status" value="1"/>
</dbReference>
<evidence type="ECO:0000256" key="10">
    <source>
        <dbReference type="HAMAP-Rule" id="MF_01031"/>
    </source>
</evidence>
<organism evidence="12 13">
    <name type="scientific">Candidatus Carbonibacillus altaicus</name>
    <dbReference type="NCBI Taxonomy" id="2163959"/>
    <lineage>
        <taxon>Bacteria</taxon>
        <taxon>Bacillati</taxon>
        <taxon>Bacillota</taxon>
        <taxon>Bacilli</taxon>
        <taxon>Bacillales</taxon>
        <taxon>Candidatus Carbonibacillus</taxon>
    </lineage>
</organism>
<dbReference type="AlphaFoldDB" id="A0A2R6Y2Q2"/>
<evidence type="ECO:0000256" key="7">
    <source>
        <dbReference type="ARBA" id="ARBA00022605"/>
    </source>
</evidence>
<evidence type="ECO:0000259" key="11">
    <source>
        <dbReference type="Pfam" id="PF00694"/>
    </source>
</evidence>
<evidence type="ECO:0000256" key="3">
    <source>
        <dbReference type="ARBA" id="ARBA00004729"/>
    </source>
</evidence>
<protein>
    <recommendedName>
        <fullName evidence="10">3-isopropylmalate dehydratase small subunit</fullName>
        <ecNumber evidence="10">4.2.1.33</ecNumber>
    </recommendedName>
    <alternativeName>
        <fullName evidence="10">Alpha-IPM isomerase</fullName>
        <shortName evidence="10">IPMI</shortName>
    </alternativeName>
    <alternativeName>
        <fullName evidence="10">Isopropylmalate isomerase</fullName>
    </alternativeName>
</protein>
<dbReference type="PANTHER" id="PTHR43345">
    <property type="entry name" value="3-ISOPROPYLMALATE DEHYDRATASE SMALL SUBUNIT 2-RELATED-RELATED"/>
    <property type="match status" value="1"/>
</dbReference>
<evidence type="ECO:0000256" key="4">
    <source>
        <dbReference type="ARBA" id="ARBA00009845"/>
    </source>
</evidence>
<comment type="similarity">
    <text evidence="4 10">Belongs to the LeuD family. LeuD type 1 subfamily.</text>
</comment>
<dbReference type="Gene3D" id="3.20.19.10">
    <property type="entry name" value="Aconitase, domain 4"/>
    <property type="match status" value="1"/>
</dbReference>
<dbReference type="EMBL" id="PEBX01000016">
    <property type="protein sequence ID" value="PTQ56912.1"/>
    <property type="molecule type" value="Genomic_DNA"/>
</dbReference>
<evidence type="ECO:0000313" key="13">
    <source>
        <dbReference type="Proteomes" id="UP000244338"/>
    </source>
</evidence>
<dbReference type="GO" id="GO:0003861">
    <property type="term" value="F:3-isopropylmalate dehydratase activity"/>
    <property type="evidence" value="ECO:0007669"/>
    <property type="project" value="UniProtKB-UniRule"/>
</dbReference>
<keyword evidence="7 10" id="KW-0028">Amino-acid biosynthesis</keyword>
<evidence type="ECO:0000256" key="1">
    <source>
        <dbReference type="ARBA" id="ARBA00000491"/>
    </source>
</evidence>
<dbReference type="Proteomes" id="UP000244338">
    <property type="component" value="Unassembled WGS sequence"/>
</dbReference>
<dbReference type="HAMAP" id="MF_01031">
    <property type="entry name" value="LeuD_type1"/>
    <property type="match status" value="1"/>
</dbReference>
<dbReference type="GO" id="GO:0009098">
    <property type="term" value="P:L-leucine biosynthetic process"/>
    <property type="evidence" value="ECO:0007669"/>
    <property type="project" value="UniProtKB-UniRule"/>
</dbReference>
<dbReference type="FunFam" id="3.20.19.10:FF:000003">
    <property type="entry name" value="3-isopropylmalate dehydratase small subunit"/>
    <property type="match status" value="1"/>
</dbReference>
<feature type="domain" description="Aconitase A/isopropylmalate dehydratase small subunit swivel" evidence="11">
    <location>
        <begin position="1"/>
        <end position="123"/>
    </location>
</feature>
<name>A0A2R6Y2Q2_9BACL</name>
<comment type="subunit">
    <text evidence="5 10">Heterodimer of LeuC and LeuD.</text>
</comment>
<comment type="catalytic activity">
    <reaction evidence="1 10">
        <text>(2R,3S)-3-isopropylmalate = (2S)-2-isopropylmalate</text>
        <dbReference type="Rhea" id="RHEA:32287"/>
        <dbReference type="ChEBI" id="CHEBI:1178"/>
        <dbReference type="ChEBI" id="CHEBI:35121"/>
        <dbReference type="EC" id="4.2.1.33"/>
    </reaction>
</comment>
<gene>
    <name evidence="10" type="primary">leuD</name>
    <name evidence="12" type="ORF">BSOLF_2473</name>
</gene>
<dbReference type="GO" id="GO:0009316">
    <property type="term" value="C:3-isopropylmalate dehydratase complex"/>
    <property type="evidence" value="ECO:0007669"/>
    <property type="project" value="InterPro"/>
</dbReference>